<dbReference type="InterPro" id="IPR051450">
    <property type="entry name" value="Gfo/Idh/MocA_Oxidoreductases"/>
</dbReference>
<dbReference type="InterPro" id="IPR036291">
    <property type="entry name" value="NAD(P)-bd_dom_sf"/>
</dbReference>
<protein>
    <submittedName>
        <fullName evidence="3">Oxidoreductase domain-containing protein</fullName>
    </submittedName>
</protein>
<dbReference type="Pfam" id="PF01408">
    <property type="entry name" value="GFO_IDH_MocA"/>
    <property type="match status" value="1"/>
</dbReference>
<dbReference type="Pfam" id="PF22725">
    <property type="entry name" value="GFO_IDH_MocA_C3"/>
    <property type="match status" value="1"/>
</dbReference>
<evidence type="ECO:0000313" key="4">
    <source>
        <dbReference type="Proteomes" id="UP000054683"/>
    </source>
</evidence>
<dbReference type="Proteomes" id="UP000054683">
    <property type="component" value="Unassembled WGS sequence"/>
</dbReference>
<dbReference type="SUPFAM" id="SSF55347">
    <property type="entry name" value="Glyceraldehyde-3-phosphate dehydrogenase-like, C-terminal domain"/>
    <property type="match status" value="1"/>
</dbReference>
<dbReference type="Gene3D" id="3.40.50.720">
    <property type="entry name" value="NAD(P)-binding Rossmann-like Domain"/>
    <property type="match status" value="1"/>
</dbReference>
<dbReference type="Gene3D" id="3.30.360.10">
    <property type="entry name" value="Dihydrodipicolinate Reductase, domain 2"/>
    <property type="match status" value="1"/>
</dbReference>
<evidence type="ECO:0000259" key="1">
    <source>
        <dbReference type="Pfam" id="PF01408"/>
    </source>
</evidence>
<reference evidence="3 4" key="1">
    <citation type="submission" date="2016-01" db="EMBL/GenBank/DDBJ databases">
        <authorList>
            <person name="Oliw E.H."/>
        </authorList>
    </citation>
    <scope>NUCLEOTIDE SEQUENCE [LARGE SCALE GENOMIC DNA]</scope>
    <source>
        <strain evidence="3">LMG 27134</strain>
    </source>
</reference>
<name>A0A158IC79_9BURK</name>
<dbReference type="PANTHER" id="PTHR43377:SF1">
    <property type="entry name" value="BILIVERDIN REDUCTASE A"/>
    <property type="match status" value="1"/>
</dbReference>
<dbReference type="PANTHER" id="PTHR43377">
    <property type="entry name" value="BILIVERDIN REDUCTASE A"/>
    <property type="match status" value="1"/>
</dbReference>
<proteinExistence type="predicted"/>
<feature type="domain" description="GFO/IDH/MocA-like oxidoreductase" evidence="2">
    <location>
        <begin position="135"/>
        <end position="255"/>
    </location>
</feature>
<dbReference type="InterPro" id="IPR055170">
    <property type="entry name" value="GFO_IDH_MocA-like_dom"/>
</dbReference>
<dbReference type="RefSeq" id="WP_063977932.1">
    <property type="nucleotide sequence ID" value="NZ_FCOK02000046.1"/>
</dbReference>
<organism evidence="3 4">
    <name type="scientific">Caballeronia udeis</name>
    <dbReference type="NCBI Taxonomy" id="1232866"/>
    <lineage>
        <taxon>Bacteria</taxon>
        <taxon>Pseudomonadati</taxon>
        <taxon>Pseudomonadota</taxon>
        <taxon>Betaproteobacteria</taxon>
        <taxon>Burkholderiales</taxon>
        <taxon>Burkholderiaceae</taxon>
        <taxon>Caballeronia</taxon>
    </lineage>
</organism>
<dbReference type="InterPro" id="IPR000683">
    <property type="entry name" value="Gfo/Idh/MocA-like_OxRdtase_N"/>
</dbReference>
<dbReference type="GO" id="GO:0000166">
    <property type="term" value="F:nucleotide binding"/>
    <property type="evidence" value="ECO:0007669"/>
    <property type="project" value="InterPro"/>
</dbReference>
<gene>
    <name evidence="3" type="ORF">AWB69_05700</name>
</gene>
<feature type="domain" description="Gfo/Idh/MocA-like oxidoreductase N-terminal" evidence="1">
    <location>
        <begin position="7"/>
        <end position="126"/>
    </location>
</feature>
<evidence type="ECO:0000313" key="3">
    <source>
        <dbReference type="EMBL" id="SAL53859.1"/>
    </source>
</evidence>
<evidence type="ECO:0000259" key="2">
    <source>
        <dbReference type="Pfam" id="PF22725"/>
    </source>
</evidence>
<dbReference type="SUPFAM" id="SSF51735">
    <property type="entry name" value="NAD(P)-binding Rossmann-fold domains"/>
    <property type="match status" value="1"/>
</dbReference>
<dbReference type="AlphaFoldDB" id="A0A158IC79"/>
<sequence length="336" mass="35286">MTGKRLGWGIIGASKIASEWLIPAINAAADSEVVAVLSSDAGRAEAFARANGIGAHYADAKAFLADPNVDVVYVSTTNERHVHDTLSAAAAGKHILCEKPMALTAEDARSMLDACEKAAVVLGINHHMRCMETHLAIREILQAGTLGNIVLARVFFGVELPAEAKRWRAHDASIGAGVIFDLTVHDADLLRFLFGNEIGSVVCLTGSTGSTSAGIEDTTMLVVKMKSGLLVEVVESFNTPHAHTGLEIHGTKGSLIAEDVLLQNGGGKVFIEAGGNRKQVPIDTVSPYLRVVRDFNAAVKGEGKPAASGIDGYKSLVAALCAQESSNTGRVVDIPQ</sequence>
<accession>A0A158IC79</accession>
<dbReference type="EMBL" id="FCOK02000046">
    <property type="protein sequence ID" value="SAL53859.1"/>
    <property type="molecule type" value="Genomic_DNA"/>
</dbReference>